<sequence length="102" mass="11208">MMLSSAHYCITTKNLAAHELIGLQAKVVYGTDAGRKGIEGKVVDETRNVIVMESKGVEKMVPKAECVFEFDVGGEKSAIEGRKIMYAPEARTKMVYGRNMHG</sequence>
<accession>A0A8T3YMJ9</accession>
<dbReference type="HAMAP" id="MF_00754">
    <property type="entry name" value="RNase_P_1"/>
    <property type="match status" value="1"/>
</dbReference>
<dbReference type="InterPro" id="IPR002730">
    <property type="entry name" value="Rpp29/RNP1"/>
</dbReference>
<dbReference type="Proteomes" id="UP000732298">
    <property type="component" value="Unassembled WGS sequence"/>
</dbReference>
<dbReference type="EC" id="3.1.26.5" evidence="6"/>
<comment type="similarity">
    <text evidence="6">Belongs to the eukaryotic/archaeal RNase P protein component 1 family.</text>
</comment>
<dbReference type="SMART" id="SM00538">
    <property type="entry name" value="POP4"/>
    <property type="match status" value="1"/>
</dbReference>
<keyword evidence="2 6" id="KW-0819">tRNA processing</keyword>
<protein>
    <recommendedName>
        <fullName evidence="6">Ribonuclease P protein component 1</fullName>
        <shortName evidence="6">RNase P component 1</shortName>
        <ecNumber evidence="6">3.1.26.5</ecNumber>
    </recommendedName>
    <alternativeName>
        <fullName evidence="6">Rpp29</fullName>
    </alternativeName>
</protein>
<dbReference type="GO" id="GO:0003723">
    <property type="term" value="F:RNA binding"/>
    <property type="evidence" value="ECO:0007669"/>
    <property type="project" value="InterPro"/>
</dbReference>
<keyword evidence="1 6" id="KW-0963">Cytoplasm</keyword>
<dbReference type="GO" id="GO:0004526">
    <property type="term" value="F:ribonuclease P activity"/>
    <property type="evidence" value="ECO:0007669"/>
    <property type="project" value="UniProtKB-UniRule"/>
</dbReference>
<evidence type="ECO:0000313" key="8">
    <source>
        <dbReference type="Proteomes" id="UP000732298"/>
    </source>
</evidence>
<evidence type="ECO:0000313" key="7">
    <source>
        <dbReference type="EMBL" id="MBI4210131.1"/>
    </source>
</evidence>
<evidence type="ECO:0000256" key="6">
    <source>
        <dbReference type="HAMAP-Rule" id="MF_00754"/>
    </source>
</evidence>
<comment type="caution">
    <text evidence="7">The sequence shown here is derived from an EMBL/GenBank/DDBJ whole genome shotgun (WGS) entry which is preliminary data.</text>
</comment>
<dbReference type="GO" id="GO:0030677">
    <property type="term" value="C:ribonuclease P complex"/>
    <property type="evidence" value="ECO:0007669"/>
    <property type="project" value="UniProtKB-UniRule"/>
</dbReference>
<evidence type="ECO:0000256" key="4">
    <source>
        <dbReference type="ARBA" id="ARBA00022759"/>
    </source>
</evidence>
<keyword evidence="5 6" id="KW-0378">Hydrolase</keyword>
<name>A0A8T3YMJ9_9ARCH</name>
<organism evidence="7 8">
    <name type="scientific">Candidatus Iainarchaeum sp</name>
    <dbReference type="NCBI Taxonomy" id="3101447"/>
    <lineage>
        <taxon>Archaea</taxon>
        <taxon>Candidatus Iainarchaeota</taxon>
        <taxon>Candidatus Iainarchaeia</taxon>
        <taxon>Candidatus Iainarchaeales</taxon>
        <taxon>Candidatus Iainarchaeaceae</taxon>
        <taxon>Candidatus Iainarchaeum</taxon>
    </lineage>
</organism>
<reference evidence="7" key="1">
    <citation type="submission" date="2020-07" db="EMBL/GenBank/DDBJ databases">
        <title>Huge and variable diversity of episymbiotic CPR bacteria and DPANN archaea in groundwater ecosystems.</title>
        <authorList>
            <person name="He C.Y."/>
            <person name="Keren R."/>
            <person name="Whittaker M."/>
            <person name="Farag I.F."/>
            <person name="Doudna J."/>
            <person name="Cate J.H.D."/>
            <person name="Banfield J.F."/>
        </authorList>
    </citation>
    <scope>NUCLEOTIDE SEQUENCE</scope>
    <source>
        <strain evidence="7">NC_groundwater_1296_Ag_S-0.2um_52_80</strain>
    </source>
</reference>
<comment type="function">
    <text evidence="6">Part of ribonuclease P, a protein complex that generates mature tRNA molecules by cleaving their 5'-ends.</text>
</comment>
<dbReference type="SUPFAM" id="SSF101744">
    <property type="entry name" value="Rof/RNase P subunit-like"/>
    <property type="match status" value="1"/>
</dbReference>
<gene>
    <name evidence="6" type="primary">rnp1</name>
    <name evidence="7" type="ORF">HY544_01315</name>
</gene>
<comment type="subcellular location">
    <subcellularLocation>
        <location evidence="6">Cytoplasm</location>
    </subcellularLocation>
</comment>
<dbReference type="EMBL" id="JACQPB010000019">
    <property type="protein sequence ID" value="MBI4210131.1"/>
    <property type="molecule type" value="Genomic_DNA"/>
</dbReference>
<dbReference type="GO" id="GO:0001682">
    <property type="term" value="P:tRNA 5'-leader removal"/>
    <property type="evidence" value="ECO:0007669"/>
    <property type="project" value="UniProtKB-UniRule"/>
</dbReference>
<comment type="subunit">
    <text evidence="6">Consists of a catalytic RNA component and at least 4-5 protein subunits.</text>
</comment>
<keyword evidence="4 6" id="KW-0255">Endonuclease</keyword>
<dbReference type="InterPro" id="IPR023534">
    <property type="entry name" value="Rof/RNase_P-like"/>
</dbReference>
<comment type="catalytic activity">
    <reaction evidence="6">
        <text>Endonucleolytic cleavage of RNA, removing 5'-extranucleotides from tRNA precursor.</text>
        <dbReference type="EC" id="3.1.26.5"/>
    </reaction>
</comment>
<dbReference type="InterPro" id="IPR036980">
    <property type="entry name" value="RNase_P/MRP_Rpp29_sf"/>
</dbReference>
<dbReference type="GO" id="GO:0005737">
    <property type="term" value="C:cytoplasm"/>
    <property type="evidence" value="ECO:0007669"/>
    <property type="project" value="UniProtKB-SubCell"/>
</dbReference>
<dbReference type="AlphaFoldDB" id="A0A8T3YMJ9"/>
<dbReference type="Gene3D" id="2.30.30.210">
    <property type="entry name" value="Ribonuclease P/MRP, subunit p29"/>
    <property type="match status" value="1"/>
</dbReference>
<evidence type="ECO:0000256" key="2">
    <source>
        <dbReference type="ARBA" id="ARBA00022694"/>
    </source>
</evidence>
<evidence type="ECO:0000256" key="5">
    <source>
        <dbReference type="ARBA" id="ARBA00022801"/>
    </source>
</evidence>
<dbReference type="InterPro" id="IPR023538">
    <property type="entry name" value="RNP1"/>
</dbReference>
<evidence type="ECO:0000256" key="1">
    <source>
        <dbReference type="ARBA" id="ARBA00022490"/>
    </source>
</evidence>
<proteinExistence type="inferred from homology"/>
<evidence type="ECO:0000256" key="3">
    <source>
        <dbReference type="ARBA" id="ARBA00022722"/>
    </source>
</evidence>
<keyword evidence="3 6" id="KW-0540">Nuclease</keyword>
<dbReference type="Pfam" id="PF01868">
    <property type="entry name" value="RNase_P-MRP_p29"/>
    <property type="match status" value="1"/>
</dbReference>